<organism evidence="1 2">
    <name type="scientific">Aulographum hederae CBS 113979</name>
    <dbReference type="NCBI Taxonomy" id="1176131"/>
    <lineage>
        <taxon>Eukaryota</taxon>
        <taxon>Fungi</taxon>
        <taxon>Dikarya</taxon>
        <taxon>Ascomycota</taxon>
        <taxon>Pezizomycotina</taxon>
        <taxon>Dothideomycetes</taxon>
        <taxon>Pleosporomycetidae</taxon>
        <taxon>Aulographales</taxon>
        <taxon>Aulographaceae</taxon>
    </lineage>
</organism>
<evidence type="ECO:0000313" key="2">
    <source>
        <dbReference type="Proteomes" id="UP000800041"/>
    </source>
</evidence>
<name>A0A6G1HHW8_9PEZI</name>
<dbReference type="AlphaFoldDB" id="A0A6G1HHW8"/>
<proteinExistence type="predicted"/>
<sequence length="233" mass="25518">MCDDHTNSSIHLPFPDHGPPFEPRPTFRLRLSAISCSSLHIPRLESPPSETQKKKMRVVCSVGTKLVQACWAGEVARLPRRPASPWARRNRPTLHSVYPSSQLPGSGLHLGDLVVSTAQGRGSESVSAAKSVRASLERRAGGKGWGYVPGGRTSCPSTMEKAVVGLGRVVSPGAWVLLWRVHRYAIPAPCQVINPGVSVLSRRKIKIDEDFEARKRQESVGPIRDWQCLYSAS</sequence>
<protein>
    <submittedName>
        <fullName evidence="1">Uncharacterized protein</fullName>
    </submittedName>
</protein>
<accession>A0A6G1HHW8</accession>
<dbReference type="Proteomes" id="UP000800041">
    <property type="component" value="Unassembled WGS sequence"/>
</dbReference>
<dbReference type="EMBL" id="ML977137">
    <property type="protein sequence ID" value="KAF1992620.1"/>
    <property type="molecule type" value="Genomic_DNA"/>
</dbReference>
<reference evidence="1" key="1">
    <citation type="journal article" date="2020" name="Stud. Mycol.">
        <title>101 Dothideomycetes genomes: a test case for predicting lifestyles and emergence of pathogens.</title>
        <authorList>
            <person name="Haridas S."/>
            <person name="Albert R."/>
            <person name="Binder M."/>
            <person name="Bloem J."/>
            <person name="Labutti K."/>
            <person name="Salamov A."/>
            <person name="Andreopoulos B."/>
            <person name="Baker S."/>
            <person name="Barry K."/>
            <person name="Bills G."/>
            <person name="Bluhm B."/>
            <person name="Cannon C."/>
            <person name="Castanera R."/>
            <person name="Culley D."/>
            <person name="Daum C."/>
            <person name="Ezra D."/>
            <person name="Gonzalez J."/>
            <person name="Henrissat B."/>
            <person name="Kuo A."/>
            <person name="Liang C."/>
            <person name="Lipzen A."/>
            <person name="Lutzoni F."/>
            <person name="Magnuson J."/>
            <person name="Mondo S."/>
            <person name="Nolan M."/>
            <person name="Ohm R."/>
            <person name="Pangilinan J."/>
            <person name="Park H.-J."/>
            <person name="Ramirez L."/>
            <person name="Alfaro M."/>
            <person name="Sun H."/>
            <person name="Tritt A."/>
            <person name="Yoshinaga Y."/>
            <person name="Zwiers L.-H."/>
            <person name="Turgeon B."/>
            <person name="Goodwin S."/>
            <person name="Spatafora J."/>
            <person name="Crous P."/>
            <person name="Grigoriev I."/>
        </authorList>
    </citation>
    <scope>NUCLEOTIDE SEQUENCE</scope>
    <source>
        <strain evidence="1">CBS 113979</strain>
    </source>
</reference>
<keyword evidence="2" id="KW-1185">Reference proteome</keyword>
<evidence type="ECO:0000313" key="1">
    <source>
        <dbReference type="EMBL" id="KAF1992620.1"/>
    </source>
</evidence>
<gene>
    <name evidence="1" type="ORF">K402DRAFT_10447</name>
</gene>